<dbReference type="EMBL" id="JAPDDR010000015">
    <property type="protein sequence ID" value="MCW1916396.1"/>
    <property type="molecule type" value="Genomic_DNA"/>
</dbReference>
<evidence type="ECO:0000259" key="2">
    <source>
        <dbReference type="Pfam" id="PF03190"/>
    </source>
</evidence>
<dbReference type="RefSeq" id="WP_264515972.1">
    <property type="nucleotide sequence ID" value="NZ_JAPDDR010000015.1"/>
</dbReference>
<protein>
    <submittedName>
        <fullName evidence="3">DUF255 domain-containing protein</fullName>
    </submittedName>
</protein>
<dbReference type="SUPFAM" id="SSF52833">
    <property type="entry name" value="Thioredoxin-like"/>
    <property type="match status" value="1"/>
</dbReference>
<gene>
    <name evidence="3" type="ORF">OJ996_22600</name>
</gene>
<dbReference type="InterPro" id="IPR024705">
    <property type="entry name" value="Ssp411"/>
</dbReference>
<comment type="caution">
    <text evidence="3">The sequence shown here is derived from an EMBL/GenBank/DDBJ whole genome shotgun (WGS) entry which is preliminary data.</text>
</comment>
<sequence>MTPIEMLKSGTRACLLATLALSTSCRERAKESAPAAVPAPMVRDLAPNAMSGAPKGLLERRASSPVHWQHWEPATLEQAKQTERLIFAVLGSSRYPGCLETLDAIDRSRGLADRLNREFVPVLVDLDLCPEAGIAAAMLSQELKMPISFPYILVLSPDGNPVTWRSLPYSNSAGIETMFDEAAELVTSMWQESPGYVLKNSASDQDRRITNLAKPDSTPATDEERNGLLDRAIRQLGSLYEQDAGTMSGSGGLLPLGILQCLASASQDPDTPVEVAARSKQIVAAFGRSVLSSAMVDPLDGGVYSTRRGNSWDLPMPQRNCGTQARAVRALVTLYRATGDARTLEVALGAVRFAEQQYATEDGLFSNQRLSEAMSPANWLWSKKQIDEALAPQEAALWIALCGISEIGNLAPDTDPAREFFRLNSLGYRMTLAEAAAKLGLPVEEAAKLQESGRKKLWEARSARVSEQAPNPSASAGTSFRMVSAYAALFTATGDPAWREKALRLAQRSRELFTSGDRLVEVSPATPAPVCAARAFTYALAIQAGLDLAEITLDENWRIWAGDMVSVTAESFVDKEGRLLEARPEASPLRFPVESRVMVFDDSTAGLMRMNLARLEALGQPPPPALAPWLRSLPAFTTVPVIFTDSILAASFSRSRMVVHLPRNASEEWKEAASRLPLDRIARKLSSASGPKSVGPGGTEIPLSAPADLETFAAHPAP</sequence>
<dbReference type="Gene3D" id="3.40.30.10">
    <property type="entry name" value="Glutaredoxin"/>
    <property type="match status" value="1"/>
</dbReference>
<dbReference type="InterPro" id="IPR036249">
    <property type="entry name" value="Thioredoxin-like_sf"/>
</dbReference>
<evidence type="ECO:0000256" key="1">
    <source>
        <dbReference type="SAM" id="MobiDB-lite"/>
    </source>
</evidence>
<dbReference type="InterPro" id="IPR012341">
    <property type="entry name" value="6hp_glycosidase-like_sf"/>
</dbReference>
<reference evidence="3" key="1">
    <citation type="submission" date="2022-10" db="EMBL/GenBank/DDBJ databases">
        <title>Luteolibacter sp. GHJ8, whole genome shotgun sequencing project.</title>
        <authorList>
            <person name="Zhao G."/>
            <person name="Shen L."/>
        </authorList>
    </citation>
    <scope>NUCLEOTIDE SEQUENCE</scope>
    <source>
        <strain evidence="3">GHJ8</strain>
    </source>
</reference>
<accession>A0ABT3GA66</accession>
<keyword evidence="4" id="KW-1185">Reference proteome</keyword>
<dbReference type="Proteomes" id="UP001165653">
    <property type="component" value="Unassembled WGS sequence"/>
</dbReference>
<dbReference type="PANTHER" id="PTHR42899">
    <property type="entry name" value="SPERMATOGENESIS-ASSOCIATED PROTEIN 20"/>
    <property type="match status" value="1"/>
</dbReference>
<evidence type="ECO:0000313" key="4">
    <source>
        <dbReference type="Proteomes" id="UP001165653"/>
    </source>
</evidence>
<proteinExistence type="predicted"/>
<dbReference type="Pfam" id="PF03190">
    <property type="entry name" value="Thioredox_DsbH"/>
    <property type="match status" value="1"/>
</dbReference>
<evidence type="ECO:0000313" key="3">
    <source>
        <dbReference type="EMBL" id="MCW1916396.1"/>
    </source>
</evidence>
<dbReference type="InterPro" id="IPR004879">
    <property type="entry name" value="Ssp411-like_TRX"/>
</dbReference>
<dbReference type="PANTHER" id="PTHR42899:SF1">
    <property type="entry name" value="SPERMATOGENESIS-ASSOCIATED PROTEIN 20"/>
    <property type="match status" value="1"/>
</dbReference>
<name>A0ABT3GA66_9BACT</name>
<dbReference type="InterPro" id="IPR008928">
    <property type="entry name" value="6-hairpin_glycosidase_sf"/>
</dbReference>
<dbReference type="SUPFAM" id="SSF48208">
    <property type="entry name" value="Six-hairpin glycosidases"/>
    <property type="match status" value="1"/>
</dbReference>
<organism evidence="3 4">
    <name type="scientific">Luteolibacter rhizosphaerae</name>
    <dbReference type="NCBI Taxonomy" id="2989719"/>
    <lineage>
        <taxon>Bacteria</taxon>
        <taxon>Pseudomonadati</taxon>
        <taxon>Verrucomicrobiota</taxon>
        <taxon>Verrucomicrobiia</taxon>
        <taxon>Verrucomicrobiales</taxon>
        <taxon>Verrucomicrobiaceae</taxon>
        <taxon>Luteolibacter</taxon>
    </lineage>
</organism>
<feature type="domain" description="Spermatogenesis-associated protein 20-like TRX" evidence="2">
    <location>
        <begin position="55"/>
        <end position="202"/>
    </location>
</feature>
<feature type="region of interest" description="Disordered" evidence="1">
    <location>
        <begin position="686"/>
        <end position="718"/>
    </location>
</feature>
<dbReference type="Gene3D" id="1.50.10.10">
    <property type="match status" value="1"/>
</dbReference>